<dbReference type="InterPro" id="IPR051177">
    <property type="entry name" value="CIK-Related_Protein"/>
</dbReference>
<name>A0ABD6E7I3_9BILA</name>
<dbReference type="InterPro" id="IPR016024">
    <property type="entry name" value="ARM-type_fold"/>
</dbReference>
<evidence type="ECO:0000256" key="2">
    <source>
        <dbReference type="PROSITE-ProRule" id="PRU00103"/>
    </source>
</evidence>
<evidence type="ECO:0000313" key="5">
    <source>
        <dbReference type="EMBL" id="MFH4975121.1"/>
    </source>
</evidence>
<dbReference type="InterPro" id="IPR021133">
    <property type="entry name" value="HEAT_type_2"/>
</dbReference>
<dbReference type="AlphaFoldDB" id="A0ABD6E7I3"/>
<dbReference type="Pfam" id="PF00069">
    <property type="entry name" value="Pkinase"/>
    <property type="match status" value="1"/>
</dbReference>
<evidence type="ECO:0000256" key="3">
    <source>
        <dbReference type="SAM" id="MobiDB-lite"/>
    </source>
</evidence>
<dbReference type="PANTHER" id="PTHR12984:SF6">
    <property type="entry name" value="SCY1-LIKE PROTEIN 2"/>
    <property type="match status" value="1"/>
</dbReference>
<dbReference type="FunFam" id="3.30.200.20:FF:000179">
    <property type="entry name" value="SCY1 like pseudokinase 2"/>
    <property type="match status" value="1"/>
</dbReference>
<dbReference type="InterPro" id="IPR011009">
    <property type="entry name" value="Kinase-like_dom_sf"/>
</dbReference>
<dbReference type="Proteomes" id="UP001608902">
    <property type="component" value="Unassembled WGS sequence"/>
</dbReference>
<dbReference type="InterPro" id="IPR011989">
    <property type="entry name" value="ARM-like"/>
</dbReference>
<accession>A0ABD6E7I3</accession>
<dbReference type="PROSITE" id="PS50077">
    <property type="entry name" value="HEAT_REPEAT"/>
    <property type="match status" value="1"/>
</dbReference>
<dbReference type="Gene3D" id="1.25.10.10">
    <property type="entry name" value="Leucine-rich Repeat Variant"/>
    <property type="match status" value="1"/>
</dbReference>
<organism evidence="5 6">
    <name type="scientific">Gnathostoma spinigerum</name>
    <dbReference type="NCBI Taxonomy" id="75299"/>
    <lineage>
        <taxon>Eukaryota</taxon>
        <taxon>Metazoa</taxon>
        <taxon>Ecdysozoa</taxon>
        <taxon>Nematoda</taxon>
        <taxon>Chromadorea</taxon>
        <taxon>Rhabditida</taxon>
        <taxon>Spirurina</taxon>
        <taxon>Gnathostomatomorpha</taxon>
        <taxon>Gnathostomatoidea</taxon>
        <taxon>Gnathostomatidae</taxon>
        <taxon>Gnathostoma</taxon>
    </lineage>
</organism>
<proteinExistence type="inferred from homology"/>
<dbReference type="Gene3D" id="3.30.200.20">
    <property type="entry name" value="Phosphorylase Kinase, domain 1"/>
    <property type="match status" value="1"/>
</dbReference>
<feature type="region of interest" description="Disordered" evidence="3">
    <location>
        <begin position="611"/>
        <end position="634"/>
    </location>
</feature>
<feature type="domain" description="Protein kinase" evidence="4">
    <location>
        <begin position="34"/>
        <end position="324"/>
    </location>
</feature>
<gene>
    <name evidence="5" type="ORF">AB6A40_001830</name>
</gene>
<protein>
    <recommendedName>
        <fullName evidence="4">Protein kinase domain-containing protein</fullName>
    </recommendedName>
</protein>
<reference evidence="5 6" key="1">
    <citation type="submission" date="2024-08" db="EMBL/GenBank/DDBJ databases">
        <title>Gnathostoma spinigerum genome.</title>
        <authorList>
            <person name="Gonzalez-Bertolin B."/>
            <person name="Monzon S."/>
            <person name="Zaballos A."/>
            <person name="Jimenez P."/>
            <person name="Dekumyoy P."/>
            <person name="Varona S."/>
            <person name="Cuesta I."/>
            <person name="Sumanam S."/>
            <person name="Adisakwattana P."/>
            <person name="Gasser R.B."/>
            <person name="Hernandez-Gonzalez A."/>
            <person name="Young N.D."/>
            <person name="Perteguer M.J."/>
        </authorList>
    </citation>
    <scope>NUCLEOTIDE SEQUENCE [LARGE SCALE GENOMIC DNA]</scope>
    <source>
        <strain evidence="5">AL3</strain>
        <tissue evidence="5">Liver</tissue>
    </source>
</reference>
<dbReference type="Gene3D" id="1.10.510.10">
    <property type="entry name" value="Transferase(Phosphotransferase) domain 1"/>
    <property type="match status" value="1"/>
</dbReference>
<evidence type="ECO:0000259" key="4">
    <source>
        <dbReference type="PROSITE" id="PS50011"/>
    </source>
</evidence>
<dbReference type="InterPro" id="IPR000719">
    <property type="entry name" value="Prot_kinase_dom"/>
</dbReference>
<evidence type="ECO:0000313" key="6">
    <source>
        <dbReference type="Proteomes" id="UP001608902"/>
    </source>
</evidence>
<dbReference type="SMART" id="SM00220">
    <property type="entry name" value="S_TKc"/>
    <property type="match status" value="1"/>
</dbReference>
<keyword evidence="6" id="KW-1185">Reference proteome</keyword>
<dbReference type="PROSITE" id="PS50011">
    <property type="entry name" value="PROTEIN_KINASE_DOM"/>
    <property type="match status" value="1"/>
</dbReference>
<dbReference type="PANTHER" id="PTHR12984">
    <property type="entry name" value="SCY1-RELATED S/T PROTEIN KINASE-LIKE"/>
    <property type="match status" value="1"/>
</dbReference>
<dbReference type="EMBL" id="JBGFUD010000727">
    <property type="protein sequence ID" value="MFH4975121.1"/>
    <property type="molecule type" value="Genomic_DNA"/>
</dbReference>
<feature type="repeat" description="HEAT" evidence="2">
    <location>
        <begin position="485"/>
        <end position="524"/>
    </location>
</feature>
<sequence length="668" mass="76208">MEYLNRIRSTVSTVAAQVSSALPGNPILREYEVISQIASAGPGMSWKIFSGRKRSTKQSVSVWLFEKKDIEKWPREEREVFTEILKRGVSQLTRLRHPRILVVEHPLEDSRDSFAYCTEPVFASLANCLGRCDNLSPTIPSHLVDFEFLDLELRHGLFQLSEALAFLHVDARMLHRNVCPESVIVNEKGSWKLAGFDFATQGISSANGQVTFEMYEWNERSMTILQPSLNYLAPEYIVGGRCDTYADIFSLGILCVAIFNRCHPPFDHHGMLQNFRKNAEQLKTLPSSVLTNLPPDFSDDIRMCLNYTPDLRPDATQFSKVVYFEEPLAKALHYFDSLCQMDNRQKMQFFKSLPQILPRFPKRLLLQMILPRLTEEFTTADLIPFILPSIFHIAEHTTNSEFSSIILPQLVPVFSMERPYQIVLLLLQKMELLLQKTFEADIRKHVLPFVYRALSDDTIKIQELCLSIIPNVGPMVDRDSMRTQLLPKLLRLATDSDVLSVRVKALVCIGNLLPSLESWMVSDQVIPTLPKINSKEPGVLMAILGIYKLAFDSSRHGISKEQCAKNALPFLISASVENTLNLQQFEQYMHMIHAMLNKVENEQRLRLQQLSASQEEQRNMPDFGEILSRGDSRRQVPKSVDELSDLVSEMSAISKSVPDVVRKVCIFI</sequence>
<dbReference type="CDD" id="cd14011">
    <property type="entry name" value="PK_SCY1_like"/>
    <property type="match status" value="1"/>
</dbReference>
<dbReference type="SUPFAM" id="SSF56112">
    <property type="entry name" value="Protein kinase-like (PK-like)"/>
    <property type="match status" value="1"/>
</dbReference>
<evidence type="ECO:0000256" key="1">
    <source>
        <dbReference type="ARBA" id="ARBA00038349"/>
    </source>
</evidence>
<dbReference type="SUPFAM" id="SSF48371">
    <property type="entry name" value="ARM repeat"/>
    <property type="match status" value="1"/>
</dbReference>
<comment type="similarity">
    <text evidence="1">Belongs to the protein kinase superfamily.</text>
</comment>
<comment type="caution">
    <text evidence="5">The sequence shown here is derived from an EMBL/GenBank/DDBJ whole genome shotgun (WGS) entry which is preliminary data.</text>
</comment>